<reference evidence="3" key="1">
    <citation type="journal article" date="2017" name="bioRxiv">
        <title>Comparative analysis of the genomes of Stylophora pistillata and Acropora digitifera provides evidence for extensive differences between species of corals.</title>
        <authorList>
            <person name="Voolstra C.R."/>
            <person name="Li Y."/>
            <person name="Liew Y.J."/>
            <person name="Baumgarten S."/>
            <person name="Zoccola D."/>
            <person name="Flot J.-F."/>
            <person name="Tambutte S."/>
            <person name="Allemand D."/>
            <person name="Aranda M."/>
        </authorList>
    </citation>
    <scope>NUCLEOTIDE SEQUENCE [LARGE SCALE GENOMIC DNA]</scope>
</reference>
<proteinExistence type="predicted"/>
<evidence type="ECO:0000313" key="3">
    <source>
        <dbReference type="Proteomes" id="UP000225706"/>
    </source>
</evidence>
<dbReference type="InterPro" id="IPR043502">
    <property type="entry name" value="DNA/RNA_pol_sf"/>
</dbReference>
<dbReference type="GO" id="GO:0003964">
    <property type="term" value="F:RNA-directed DNA polymerase activity"/>
    <property type="evidence" value="ECO:0007669"/>
    <property type="project" value="UniProtKB-KW"/>
</dbReference>
<evidence type="ECO:0000313" key="2">
    <source>
        <dbReference type="EMBL" id="PFX13649.1"/>
    </source>
</evidence>
<evidence type="ECO:0000259" key="1">
    <source>
        <dbReference type="PROSITE" id="PS50878"/>
    </source>
</evidence>
<dbReference type="SUPFAM" id="SSF56672">
    <property type="entry name" value="DNA/RNA polymerases"/>
    <property type="match status" value="1"/>
</dbReference>
<keyword evidence="2" id="KW-0695">RNA-directed DNA polymerase</keyword>
<dbReference type="Proteomes" id="UP000225706">
    <property type="component" value="Unassembled WGS sequence"/>
</dbReference>
<dbReference type="InterPro" id="IPR000477">
    <property type="entry name" value="RT_dom"/>
</dbReference>
<gene>
    <name evidence="2" type="primary">RTase</name>
    <name evidence="2" type="ORF">AWC38_SpisGene22253</name>
</gene>
<dbReference type="PROSITE" id="PS50878">
    <property type="entry name" value="RT_POL"/>
    <property type="match status" value="1"/>
</dbReference>
<dbReference type="OrthoDB" id="5960351at2759"/>
<accession>A0A2B4RA12</accession>
<dbReference type="STRING" id="50429.A0A2B4RA12"/>
<dbReference type="EMBL" id="LSMT01000924">
    <property type="protein sequence ID" value="PFX13649.1"/>
    <property type="molecule type" value="Genomic_DNA"/>
</dbReference>
<dbReference type="Pfam" id="PF00078">
    <property type="entry name" value="RVT_1"/>
    <property type="match status" value="1"/>
</dbReference>
<protein>
    <submittedName>
        <fullName evidence="2">Putative RNA-directed DNA polymerase from transposon BS</fullName>
    </submittedName>
</protein>
<keyword evidence="3" id="KW-1185">Reference proteome</keyword>
<feature type="domain" description="Reverse transcriptase" evidence="1">
    <location>
        <begin position="1"/>
        <end position="229"/>
    </location>
</feature>
<dbReference type="PANTHER" id="PTHR33332">
    <property type="entry name" value="REVERSE TRANSCRIPTASE DOMAIN-CONTAINING PROTEIN"/>
    <property type="match status" value="1"/>
</dbReference>
<keyword evidence="2" id="KW-0548">Nucleotidyltransferase</keyword>
<sequence>MEEQGLADKVRRHFPAKQQDLALSEEMWKSLKQVLPGSKDISKIVEHAVHSQLYGYLTTNNLLYIKQSGFRRKRSTASALLKVRDEILNNMDQGEVMGAVFLDLKKAFDTVNHRILLLKLQSLGVDVLSIPWFKSYLENRGCQTSIGNSISSKRTMNIGVLGPLLFLVYVNDFADVLKNCQASLFADDTAIYCSSQTALDLEAKLNEDLNYVKDWLNKHRLTLNIKSQS</sequence>
<dbReference type="AlphaFoldDB" id="A0A2B4RA12"/>
<name>A0A2B4RA12_STYPI</name>
<organism evidence="2 3">
    <name type="scientific">Stylophora pistillata</name>
    <name type="common">Smooth cauliflower coral</name>
    <dbReference type="NCBI Taxonomy" id="50429"/>
    <lineage>
        <taxon>Eukaryota</taxon>
        <taxon>Metazoa</taxon>
        <taxon>Cnidaria</taxon>
        <taxon>Anthozoa</taxon>
        <taxon>Hexacorallia</taxon>
        <taxon>Scleractinia</taxon>
        <taxon>Astrocoeniina</taxon>
        <taxon>Pocilloporidae</taxon>
        <taxon>Stylophora</taxon>
    </lineage>
</organism>
<keyword evidence="2" id="KW-0808">Transferase</keyword>
<comment type="caution">
    <text evidence="2">The sequence shown here is derived from an EMBL/GenBank/DDBJ whole genome shotgun (WGS) entry which is preliminary data.</text>
</comment>